<dbReference type="EMBL" id="GBXM01071408">
    <property type="protein sequence ID" value="JAH37169.1"/>
    <property type="molecule type" value="Transcribed_RNA"/>
</dbReference>
<reference evidence="1" key="2">
    <citation type="journal article" date="2015" name="Fish Shellfish Immunol.">
        <title>Early steps in the European eel (Anguilla anguilla)-Vibrio vulnificus interaction in the gills: Role of the RtxA13 toxin.</title>
        <authorList>
            <person name="Callol A."/>
            <person name="Pajuelo D."/>
            <person name="Ebbesson L."/>
            <person name="Teles M."/>
            <person name="MacKenzie S."/>
            <person name="Amaro C."/>
        </authorList>
    </citation>
    <scope>NUCLEOTIDE SEQUENCE</scope>
</reference>
<name>A0A0E9S6V0_ANGAN</name>
<organism evidence="1">
    <name type="scientific">Anguilla anguilla</name>
    <name type="common">European freshwater eel</name>
    <name type="synonym">Muraena anguilla</name>
    <dbReference type="NCBI Taxonomy" id="7936"/>
    <lineage>
        <taxon>Eukaryota</taxon>
        <taxon>Metazoa</taxon>
        <taxon>Chordata</taxon>
        <taxon>Craniata</taxon>
        <taxon>Vertebrata</taxon>
        <taxon>Euteleostomi</taxon>
        <taxon>Actinopterygii</taxon>
        <taxon>Neopterygii</taxon>
        <taxon>Teleostei</taxon>
        <taxon>Anguilliformes</taxon>
        <taxon>Anguillidae</taxon>
        <taxon>Anguilla</taxon>
    </lineage>
</organism>
<dbReference type="AlphaFoldDB" id="A0A0E9S6V0"/>
<sequence>MNHRMTPFNALSPDRSSTLVCKYTGYQSAYGEAGLQRNS</sequence>
<evidence type="ECO:0000313" key="1">
    <source>
        <dbReference type="EMBL" id="JAH37169.1"/>
    </source>
</evidence>
<protein>
    <submittedName>
        <fullName evidence="1">Uncharacterized protein</fullName>
    </submittedName>
</protein>
<proteinExistence type="predicted"/>
<reference evidence="1" key="1">
    <citation type="submission" date="2014-11" db="EMBL/GenBank/DDBJ databases">
        <authorList>
            <person name="Amaro Gonzalez C."/>
        </authorList>
    </citation>
    <scope>NUCLEOTIDE SEQUENCE</scope>
</reference>
<accession>A0A0E9S6V0</accession>